<keyword evidence="3" id="KW-1185">Reference proteome</keyword>
<accession>A0A9N9VAK7</accession>
<sequence length="320" mass="36303">MLRDQLINCRRDVPECTWQTTTISRKKYTSKEMDDGDKMDNDGYITDRMYRGNGRNNRYRRQDSRQRGRSSNGRQFGQKQHPHQRVKKCYVCGKTGSWPIKHSYGEQKAAYRRYKASSYFPDHSPDEYRQFLVWHEGDPYEDEEEVDAFLQYQQSFDKPKADNSTVNAENSATNTKLGSTNARIGITGIFLMDHGPNIASVLAERSVRHGLTREDPYNPYNQPKSDVIDESFSMNRYNEVSFQGTLPDTGAANSSTGGHKQSKALQRLQPSVCMTSPSDSIVRFGSSEAVKALGSTKIKTPLGDMTIHVVPTDAPFLLCL</sequence>
<organism evidence="2 3">
    <name type="scientific">Clonostachys rhizophaga</name>
    <dbReference type="NCBI Taxonomy" id="160324"/>
    <lineage>
        <taxon>Eukaryota</taxon>
        <taxon>Fungi</taxon>
        <taxon>Dikarya</taxon>
        <taxon>Ascomycota</taxon>
        <taxon>Pezizomycotina</taxon>
        <taxon>Sordariomycetes</taxon>
        <taxon>Hypocreomycetidae</taxon>
        <taxon>Hypocreales</taxon>
        <taxon>Bionectriaceae</taxon>
        <taxon>Clonostachys</taxon>
    </lineage>
</organism>
<dbReference type="EMBL" id="CABFNQ020000606">
    <property type="protein sequence ID" value="CAH0020030.1"/>
    <property type="molecule type" value="Genomic_DNA"/>
</dbReference>
<reference evidence="2" key="1">
    <citation type="submission" date="2021-10" db="EMBL/GenBank/DDBJ databases">
        <authorList>
            <person name="Piombo E."/>
        </authorList>
    </citation>
    <scope>NUCLEOTIDE SEQUENCE</scope>
</reference>
<feature type="region of interest" description="Disordered" evidence="1">
    <location>
        <begin position="245"/>
        <end position="268"/>
    </location>
</feature>
<feature type="region of interest" description="Disordered" evidence="1">
    <location>
        <begin position="29"/>
        <end position="82"/>
    </location>
</feature>
<dbReference type="AlphaFoldDB" id="A0A9N9VAK7"/>
<comment type="caution">
    <text evidence="2">The sequence shown here is derived from an EMBL/GenBank/DDBJ whole genome shotgun (WGS) entry which is preliminary data.</text>
</comment>
<evidence type="ECO:0000313" key="2">
    <source>
        <dbReference type="EMBL" id="CAH0020030.1"/>
    </source>
</evidence>
<protein>
    <submittedName>
        <fullName evidence="2">Uncharacterized protein</fullName>
    </submittedName>
</protein>
<evidence type="ECO:0000313" key="3">
    <source>
        <dbReference type="Proteomes" id="UP000696573"/>
    </source>
</evidence>
<gene>
    <name evidence="2" type="ORF">CRHIZ90672A_00018754</name>
</gene>
<feature type="compositionally biased region" description="Basic and acidic residues" evidence="1">
    <location>
        <begin position="29"/>
        <end position="41"/>
    </location>
</feature>
<evidence type="ECO:0000256" key="1">
    <source>
        <dbReference type="SAM" id="MobiDB-lite"/>
    </source>
</evidence>
<dbReference type="OrthoDB" id="4948765at2759"/>
<proteinExistence type="predicted"/>
<dbReference type="Proteomes" id="UP000696573">
    <property type="component" value="Unassembled WGS sequence"/>
</dbReference>
<feature type="compositionally biased region" description="Polar residues" evidence="1">
    <location>
        <begin position="245"/>
        <end position="259"/>
    </location>
</feature>
<name>A0A9N9VAK7_9HYPO</name>